<name>A0A699V3K6_TANCI</name>
<evidence type="ECO:0000256" key="1">
    <source>
        <dbReference type="SAM" id="MobiDB-lite"/>
    </source>
</evidence>
<dbReference type="AlphaFoldDB" id="A0A699V3K6"/>
<reference evidence="2" key="1">
    <citation type="journal article" date="2019" name="Sci. Rep.">
        <title>Draft genome of Tanacetum cinerariifolium, the natural source of mosquito coil.</title>
        <authorList>
            <person name="Yamashiro T."/>
            <person name="Shiraishi A."/>
            <person name="Satake H."/>
            <person name="Nakayama K."/>
        </authorList>
    </citation>
    <scope>NUCLEOTIDE SEQUENCE</scope>
</reference>
<evidence type="ECO:0000313" key="2">
    <source>
        <dbReference type="EMBL" id="GFD28461.1"/>
    </source>
</evidence>
<feature type="compositionally biased region" description="Basic and acidic residues" evidence="1">
    <location>
        <begin position="73"/>
        <end position="87"/>
    </location>
</feature>
<dbReference type="GO" id="GO:0003964">
    <property type="term" value="F:RNA-directed DNA polymerase activity"/>
    <property type="evidence" value="ECO:0007669"/>
    <property type="project" value="UniProtKB-KW"/>
</dbReference>
<feature type="region of interest" description="Disordered" evidence="1">
    <location>
        <begin position="65"/>
        <end position="87"/>
    </location>
</feature>
<protein>
    <submittedName>
        <fullName evidence="2">Reverse transcriptase domain-containing protein</fullName>
    </submittedName>
</protein>
<keyword evidence="2" id="KW-0695">RNA-directed DNA polymerase</keyword>
<organism evidence="2">
    <name type="scientific">Tanacetum cinerariifolium</name>
    <name type="common">Dalmatian daisy</name>
    <name type="synonym">Chrysanthemum cinerariifolium</name>
    <dbReference type="NCBI Taxonomy" id="118510"/>
    <lineage>
        <taxon>Eukaryota</taxon>
        <taxon>Viridiplantae</taxon>
        <taxon>Streptophyta</taxon>
        <taxon>Embryophyta</taxon>
        <taxon>Tracheophyta</taxon>
        <taxon>Spermatophyta</taxon>
        <taxon>Magnoliopsida</taxon>
        <taxon>eudicotyledons</taxon>
        <taxon>Gunneridae</taxon>
        <taxon>Pentapetalae</taxon>
        <taxon>asterids</taxon>
        <taxon>campanulids</taxon>
        <taxon>Asterales</taxon>
        <taxon>Asteraceae</taxon>
        <taxon>Asteroideae</taxon>
        <taxon>Anthemideae</taxon>
        <taxon>Anthemidinae</taxon>
        <taxon>Tanacetum</taxon>
    </lineage>
</organism>
<gene>
    <name evidence="2" type="ORF">Tci_900430</name>
</gene>
<sequence length="87" mass="10130">ASTFTVRSPKKTPLTNRASISANPASVISPAFVEANYDVLESFLMDHRRQVHNEDFRTEFDYYSEEYDEEREMEPRSVRARETTPVL</sequence>
<keyword evidence="2" id="KW-0548">Nucleotidyltransferase</keyword>
<comment type="caution">
    <text evidence="2">The sequence shown here is derived from an EMBL/GenBank/DDBJ whole genome shotgun (WGS) entry which is preliminary data.</text>
</comment>
<proteinExistence type="predicted"/>
<keyword evidence="2" id="KW-0808">Transferase</keyword>
<dbReference type="EMBL" id="BKCJ011385560">
    <property type="protein sequence ID" value="GFD28461.1"/>
    <property type="molecule type" value="Genomic_DNA"/>
</dbReference>
<accession>A0A699V3K6</accession>
<feature type="non-terminal residue" evidence="2">
    <location>
        <position position="1"/>
    </location>
</feature>